<accession>A0ABV6JL73</accession>
<keyword evidence="2" id="KW-1185">Reference proteome</keyword>
<reference evidence="1 2" key="1">
    <citation type="submission" date="2024-09" db="EMBL/GenBank/DDBJ databases">
        <authorList>
            <person name="Sun Q."/>
            <person name="Mori K."/>
        </authorList>
    </citation>
    <scope>NUCLEOTIDE SEQUENCE [LARGE SCALE GENOMIC DNA]</scope>
    <source>
        <strain evidence="1 2">CCM 4839</strain>
    </source>
</reference>
<dbReference type="InterPro" id="IPR032482">
    <property type="entry name" value="DUF5054"/>
</dbReference>
<gene>
    <name evidence="1" type="ORF">ACFFJ8_29845</name>
</gene>
<dbReference type="SUPFAM" id="SSF88713">
    <property type="entry name" value="Glycoside hydrolase/deacetylase"/>
    <property type="match status" value="1"/>
</dbReference>
<evidence type="ECO:0000313" key="1">
    <source>
        <dbReference type="EMBL" id="MFC0395560.1"/>
    </source>
</evidence>
<dbReference type="Gene3D" id="3.20.110.10">
    <property type="entry name" value="Glycoside hydrolase 38, N terminal domain"/>
    <property type="match status" value="1"/>
</dbReference>
<dbReference type="CDD" id="cd10791">
    <property type="entry name" value="GH38N_AMII_like_1"/>
    <property type="match status" value="1"/>
</dbReference>
<comment type="caution">
    <text evidence="1">The sequence shown here is derived from an EMBL/GenBank/DDBJ whole genome shotgun (WGS) entry which is preliminary data.</text>
</comment>
<organism evidence="1 2">
    <name type="scientific">Paenibacillus mendelii</name>
    <dbReference type="NCBI Taxonomy" id="206163"/>
    <lineage>
        <taxon>Bacteria</taxon>
        <taxon>Bacillati</taxon>
        <taxon>Bacillota</taxon>
        <taxon>Bacilli</taxon>
        <taxon>Bacillales</taxon>
        <taxon>Paenibacillaceae</taxon>
        <taxon>Paenibacillus</taxon>
    </lineage>
</organism>
<dbReference type="RefSeq" id="WP_204816648.1">
    <property type="nucleotide sequence ID" value="NZ_JANHOF010000001.1"/>
</dbReference>
<proteinExistence type="predicted"/>
<dbReference type="InterPro" id="IPR011330">
    <property type="entry name" value="Glyco_hydro/deAcase_b/a-brl"/>
</dbReference>
<name>A0ABV6JL73_9BACL</name>
<sequence>MTGIKTVHVVFKTHLDIGFTDFAANVIRKYKEDFIPKALSLAEEFAEAGEEAGFIWTTGSWLIQEYLSDASPIEKERMEKAIRNGHIAWHGLPFTTHTELLDSSLFQHGLSIADRLDKQYGRKTITAKMTDVPGHTRSIIPYLSAQGIHYLHLGVNPASRVPSVPSLFVWRAADGSDLIVNYADNYGNTVQVPGLQDALYFAHTGDNNGPPSMEDVREEFERLRERFPGARVQASTMDAFAAKLLAFKHTLPVLTEEIGDSWIHGVASDPIKIANFREMQRIRARWLDEGRLIEGTEECDRFSNNLLLVAEHTWGMDEKKFLGDYVSYTSQSFAEARERDIVTQEAIPAKYQYIGAFAMNPEDEMSKAQFEGHVSTGRRSYRLFESSWQEQRNYLEQAISGLEKDKQQEMREVLEHLKPQAGMSKDWSEMTAHTCYRLGLFQVVFGRDGSIISLMDQKDKVWADDHHPLGTFIYESFGVENYHTWFEQYVVNRAVTHGWSDADFGKPGMENALPTPRHQLFSPQLRAIRGEYGPSSDIVELELTLPEEAAARLGAPRKLCVTYTFSKVEAKIDIALNWYSKQASRLPEAIWFSFAPLVANSNLWKMDKMGQLISPLEVVKNGNRNLHSVSTGVHYQGSDGVASVATYDAPVLAMGERRLLQFDNTFSPLEGGIHVLLYNNAWGTNFPMWFGEDCRFRFQLQLNSY</sequence>
<dbReference type="Pfam" id="PF16477">
    <property type="entry name" value="DUF5054"/>
    <property type="match status" value="1"/>
</dbReference>
<dbReference type="EMBL" id="JBHLVF010000041">
    <property type="protein sequence ID" value="MFC0395560.1"/>
    <property type="molecule type" value="Genomic_DNA"/>
</dbReference>
<evidence type="ECO:0000313" key="2">
    <source>
        <dbReference type="Proteomes" id="UP001589818"/>
    </source>
</evidence>
<protein>
    <submittedName>
        <fullName evidence="1">DUF5054 domain-containing protein</fullName>
    </submittedName>
</protein>
<dbReference type="InterPro" id="IPR027291">
    <property type="entry name" value="Glyco_hydro_38_N_sf"/>
</dbReference>
<dbReference type="Proteomes" id="UP001589818">
    <property type="component" value="Unassembled WGS sequence"/>
</dbReference>